<accession>A0A8S1VG78</accession>
<dbReference type="AlphaFoldDB" id="A0A8S1VG78"/>
<dbReference type="OrthoDB" id="315726at2759"/>
<proteinExistence type="predicted"/>
<dbReference type="Proteomes" id="UP000689195">
    <property type="component" value="Unassembled WGS sequence"/>
</dbReference>
<feature type="coiled-coil region" evidence="1">
    <location>
        <begin position="396"/>
        <end position="423"/>
    </location>
</feature>
<reference evidence="2" key="1">
    <citation type="submission" date="2021-01" db="EMBL/GenBank/DDBJ databases">
        <authorList>
            <consortium name="Genoscope - CEA"/>
            <person name="William W."/>
        </authorList>
    </citation>
    <scope>NUCLEOTIDE SEQUENCE</scope>
</reference>
<evidence type="ECO:0000256" key="1">
    <source>
        <dbReference type="SAM" id="Coils"/>
    </source>
</evidence>
<protein>
    <submittedName>
        <fullName evidence="2">Uncharacterized protein</fullName>
    </submittedName>
</protein>
<sequence>MNPKTNSQLSISIQKDPKQNIHNSHFYNFIKNKRFSDINTNKTTAIIKKTNHPQSLQHQILSINNGSLIKIEKHHEIQQPNKKIFFENCVLPKINTSYAINKEYQESKVYDENRQYSKRKSQLLKQLILLYQNDQSLSNITLAQKDCIMNPSQIQEQEQSRIMQERPQGKIQRRSQILIEQKYYGDSDLSEARFSNSNIQQKRILLGREGIQVQKLESKIILIEQNYKQILMNRLLITELGDTMRLDLKKEVNKIPSSTKNNIKTTFPEIKNNLGSSSLFTDIEKNENPLYQKSLSDQALLNLSKIANLSLFGPKCKEQLKVHIRQDLSMKTQHDYLNQQLERYVTRILDDKNLMTKRKRLEAKEKLKHFNHMPTDLSQFSSIIEDTDRENKLMSIVNAEGKLLQLQRRYDQKLQEDEKLKQQIQINYCKYKEGQTMQIEALPVLSKDEMEDHVKDIFNNRDQSTQRFHDRINEKHIKQKEYIWKQHHFPRNHRRWLSN</sequence>
<comment type="caution">
    <text evidence="2">The sequence shown here is derived from an EMBL/GenBank/DDBJ whole genome shotgun (WGS) entry which is preliminary data.</text>
</comment>
<name>A0A8S1VG78_9CILI</name>
<evidence type="ECO:0000313" key="2">
    <source>
        <dbReference type="EMBL" id="CAD8174849.1"/>
    </source>
</evidence>
<keyword evidence="3" id="KW-1185">Reference proteome</keyword>
<organism evidence="2 3">
    <name type="scientific">Paramecium pentaurelia</name>
    <dbReference type="NCBI Taxonomy" id="43138"/>
    <lineage>
        <taxon>Eukaryota</taxon>
        <taxon>Sar</taxon>
        <taxon>Alveolata</taxon>
        <taxon>Ciliophora</taxon>
        <taxon>Intramacronucleata</taxon>
        <taxon>Oligohymenophorea</taxon>
        <taxon>Peniculida</taxon>
        <taxon>Parameciidae</taxon>
        <taxon>Paramecium</taxon>
    </lineage>
</organism>
<evidence type="ECO:0000313" key="3">
    <source>
        <dbReference type="Proteomes" id="UP000689195"/>
    </source>
</evidence>
<keyword evidence="1" id="KW-0175">Coiled coil</keyword>
<dbReference type="EMBL" id="CAJJDO010000062">
    <property type="protein sequence ID" value="CAD8174849.1"/>
    <property type="molecule type" value="Genomic_DNA"/>
</dbReference>
<gene>
    <name evidence="2" type="ORF">PPENT_87.1.T0620027</name>
</gene>